<evidence type="ECO:0000256" key="7">
    <source>
        <dbReference type="ARBA" id="ARBA00022603"/>
    </source>
</evidence>
<dbReference type="AlphaFoldDB" id="A0A1J5NYR4"/>
<dbReference type="Pfam" id="PF00730">
    <property type="entry name" value="HhH-GPD"/>
    <property type="match status" value="1"/>
</dbReference>
<keyword evidence="6" id="KW-0004">4Fe-4S</keyword>
<dbReference type="InterPro" id="IPR000445">
    <property type="entry name" value="HhH_motif"/>
</dbReference>
<evidence type="ECO:0000256" key="12">
    <source>
        <dbReference type="ARBA" id="ARBA00022801"/>
    </source>
</evidence>
<proteinExistence type="inferred from homology"/>
<dbReference type="SMART" id="SM00478">
    <property type="entry name" value="ENDO3c"/>
    <property type="match status" value="1"/>
</dbReference>
<reference evidence="20 21" key="1">
    <citation type="submission" date="2016-08" db="EMBL/GenBank/DDBJ databases">
        <title>Genome-based comparison of Moorella thermoacetic strains.</title>
        <authorList>
            <person name="Poehlein A."/>
            <person name="Bengelsdorf F.R."/>
            <person name="Esser C."/>
            <person name="Duerre P."/>
            <person name="Daniel R."/>
        </authorList>
    </citation>
    <scope>NUCLEOTIDE SEQUENCE [LARGE SCALE GENOMIC DNA]</scope>
    <source>
        <strain evidence="20 21">DSM 21394</strain>
    </source>
</reference>
<dbReference type="PANTHER" id="PTHR42944">
    <property type="entry name" value="ADENINE DNA GLYCOSYLASE"/>
    <property type="match status" value="1"/>
</dbReference>
<dbReference type="CDD" id="cd00056">
    <property type="entry name" value="ENDO3c"/>
    <property type="match status" value="1"/>
</dbReference>
<organism evidence="20 21">
    <name type="scientific">Neomoorella thermoacetica</name>
    <name type="common">Clostridium thermoaceticum</name>
    <dbReference type="NCBI Taxonomy" id="1525"/>
    <lineage>
        <taxon>Bacteria</taxon>
        <taxon>Bacillati</taxon>
        <taxon>Bacillota</taxon>
        <taxon>Clostridia</taxon>
        <taxon>Neomoorellales</taxon>
        <taxon>Neomoorellaceae</taxon>
        <taxon>Neomoorella</taxon>
    </lineage>
</organism>
<evidence type="ECO:0000256" key="10">
    <source>
        <dbReference type="ARBA" id="ARBA00022747"/>
    </source>
</evidence>
<name>A0A1J5NYR4_NEOTH</name>
<evidence type="ECO:0000313" key="21">
    <source>
        <dbReference type="Proteomes" id="UP000182811"/>
    </source>
</evidence>
<dbReference type="GO" id="GO:0035485">
    <property type="term" value="F:adenine/guanine mispair binding"/>
    <property type="evidence" value="ECO:0007669"/>
    <property type="project" value="TreeGrafter"/>
</dbReference>
<dbReference type="Gene3D" id="1.10.340.30">
    <property type="entry name" value="Hypothetical protein, domain 2"/>
    <property type="match status" value="1"/>
</dbReference>
<keyword evidence="8 17" id="KW-0808">Transferase</keyword>
<evidence type="ECO:0000256" key="15">
    <source>
        <dbReference type="ARBA" id="ARBA00023204"/>
    </source>
</evidence>
<keyword evidence="15" id="KW-0234">DNA repair</keyword>
<keyword evidence="12" id="KW-0378">Hydrolase</keyword>
<keyword evidence="13" id="KW-0408">Iron</keyword>
<keyword evidence="10" id="KW-0680">Restriction system</keyword>
<evidence type="ECO:0000256" key="1">
    <source>
        <dbReference type="ARBA" id="ARBA00000843"/>
    </source>
</evidence>
<evidence type="ECO:0000256" key="8">
    <source>
        <dbReference type="ARBA" id="ARBA00022679"/>
    </source>
</evidence>
<dbReference type="GO" id="GO:0032259">
    <property type="term" value="P:methylation"/>
    <property type="evidence" value="ECO:0007669"/>
    <property type="project" value="UniProtKB-KW"/>
</dbReference>
<dbReference type="Gene3D" id="1.10.1670.10">
    <property type="entry name" value="Helix-hairpin-Helix base-excision DNA repair enzymes (C-terminal)"/>
    <property type="match status" value="1"/>
</dbReference>
<keyword evidence="9" id="KW-0479">Metal-binding</keyword>
<dbReference type="EMBL" id="MDDC01000014">
    <property type="protein sequence ID" value="OIQ58491.1"/>
    <property type="molecule type" value="Genomic_DNA"/>
</dbReference>
<comment type="caution">
    <text evidence="20">The sequence shown here is derived from an EMBL/GenBank/DDBJ whole genome shotgun (WGS) entry which is preliminary data.</text>
</comment>
<dbReference type="SUPFAM" id="SSF48150">
    <property type="entry name" value="DNA-glycosylase"/>
    <property type="match status" value="1"/>
</dbReference>
<keyword evidence="11" id="KW-0227">DNA damage</keyword>
<dbReference type="PROSITE" id="PS51679">
    <property type="entry name" value="SAM_MT_C5"/>
    <property type="match status" value="1"/>
</dbReference>
<evidence type="ECO:0000256" key="4">
    <source>
        <dbReference type="ARBA" id="ARBA00012045"/>
    </source>
</evidence>
<dbReference type="GO" id="GO:0051539">
    <property type="term" value="F:4 iron, 4 sulfur cluster binding"/>
    <property type="evidence" value="ECO:0007669"/>
    <property type="project" value="UniProtKB-KW"/>
</dbReference>
<feature type="active site" evidence="17">
    <location>
        <position position="84"/>
    </location>
</feature>
<evidence type="ECO:0000256" key="2">
    <source>
        <dbReference type="ARBA" id="ARBA00001966"/>
    </source>
</evidence>
<evidence type="ECO:0000256" key="5">
    <source>
        <dbReference type="ARBA" id="ARBA00022023"/>
    </source>
</evidence>
<comment type="catalytic activity">
    <reaction evidence="1">
        <text>Hydrolyzes free adenine bases from 7,8-dihydro-8-oxoguanine:adenine mismatched double-stranded DNA, leaving an apurinic site.</text>
        <dbReference type="EC" id="3.2.2.31"/>
    </reaction>
</comment>
<keyword evidence="7 17" id="KW-0489">Methyltransferase</keyword>
<dbReference type="SUPFAM" id="SSF53335">
    <property type="entry name" value="S-adenosyl-L-methionine-dependent methyltransferases"/>
    <property type="match status" value="1"/>
</dbReference>
<keyword evidence="17" id="KW-0949">S-adenosyl-L-methionine</keyword>
<dbReference type="Pfam" id="PF00633">
    <property type="entry name" value="HHH"/>
    <property type="match status" value="1"/>
</dbReference>
<dbReference type="Proteomes" id="UP000182811">
    <property type="component" value="Unassembled WGS sequence"/>
</dbReference>
<evidence type="ECO:0000256" key="13">
    <source>
        <dbReference type="ARBA" id="ARBA00023004"/>
    </source>
</evidence>
<dbReference type="InterPro" id="IPR029063">
    <property type="entry name" value="SAM-dependent_MTases_sf"/>
</dbReference>
<dbReference type="InterPro" id="IPR003651">
    <property type="entry name" value="Endonuclease3_FeS-loop_motif"/>
</dbReference>
<dbReference type="InterPro" id="IPR011257">
    <property type="entry name" value="DNA_glycosylase"/>
</dbReference>
<evidence type="ECO:0000313" key="20">
    <source>
        <dbReference type="EMBL" id="OIQ58491.1"/>
    </source>
</evidence>
<dbReference type="PROSITE" id="PS00764">
    <property type="entry name" value="ENDONUCLEASE_III_1"/>
    <property type="match status" value="1"/>
</dbReference>
<feature type="domain" description="HhH-GPD" evidence="19">
    <location>
        <begin position="410"/>
        <end position="561"/>
    </location>
</feature>
<dbReference type="Gene3D" id="3.40.50.150">
    <property type="entry name" value="Vaccinia Virus protein VP39"/>
    <property type="match status" value="1"/>
</dbReference>
<comment type="cofactor">
    <cofactor evidence="2">
        <name>[4Fe-4S] cluster</name>
        <dbReference type="ChEBI" id="CHEBI:49883"/>
    </cofactor>
</comment>
<comment type="similarity">
    <text evidence="3">Belongs to the Nth/MutY family.</text>
</comment>
<dbReference type="GO" id="GO:0009307">
    <property type="term" value="P:DNA restriction-modification system"/>
    <property type="evidence" value="ECO:0007669"/>
    <property type="project" value="UniProtKB-KW"/>
</dbReference>
<evidence type="ECO:0000256" key="16">
    <source>
        <dbReference type="ARBA" id="ARBA00023295"/>
    </source>
</evidence>
<dbReference type="GO" id="GO:0032357">
    <property type="term" value="F:oxidized purine DNA binding"/>
    <property type="evidence" value="ECO:0007669"/>
    <property type="project" value="TreeGrafter"/>
</dbReference>
<evidence type="ECO:0000256" key="11">
    <source>
        <dbReference type="ARBA" id="ARBA00022763"/>
    </source>
</evidence>
<dbReference type="GO" id="GO:0046872">
    <property type="term" value="F:metal ion binding"/>
    <property type="evidence" value="ECO:0007669"/>
    <property type="project" value="UniProtKB-KW"/>
</dbReference>
<dbReference type="InterPro" id="IPR044298">
    <property type="entry name" value="MIG/MutY"/>
</dbReference>
<dbReference type="OrthoDB" id="1722287at2"/>
<gene>
    <name evidence="20" type="primary">haeIIIM</name>
    <name evidence="20" type="ORF">MOTE_18610</name>
</gene>
<comment type="similarity">
    <text evidence="17 18">Belongs to the class I-like SAM-binding methyltransferase superfamily. C5-methyltransferase family.</text>
</comment>
<dbReference type="Pfam" id="PF00145">
    <property type="entry name" value="DNA_methylase"/>
    <property type="match status" value="1"/>
</dbReference>
<protein>
    <recommendedName>
        <fullName evidence="5">Adenine DNA glycosylase</fullName>
        <ecNumber evidence="4">3.2.2.31</ecNumber>
    </recommendedName>
</protein>
<dbReference type="GO" id="GO:0006284">
    <property type="term" value="P:base-excision repair"/>
    <property type="evidence" value="ECO:0007669"/>
    <property type="project" value="InterPro"/>
</dbReference>
<dbReference type="InterPro" id="IPR004035">
    <property type="entry name" value="Endouclease-III_FeS-bd_BS"/>
</dbReference>
<evidence type="ECO:0000256" key="17">
    <source>
        <dbReference type="PROSITE-ProRule" id="PRU01016"/>
    </source>
</evidence>
<dbReference type="EC" id="3.2.2.31" evidence="4"/>
<evidence type="ECO:0000256" key="14">
    <source>
        <dbReference type="ARBA" id="ARBA00023014"/>
    </source>
</evidence>
<dbReference type="GO" id="GO:0000701">
    <property type="term" value="F:purine-specific mismatch base pair DNA N-glycosylase activity"/>
    <property type="evidence" value="ECO:0007669"/>
    <property type="project" value="UniProtKB-EC"/>
</dbReference>
<sequence>MYLPILSLFSGAGGLDIGFYRAGFIPRLAIDISPAAVKTYQRNHPYTCVEQLDLSMVPVEQLISLWNACSKGEAPVGIIGGPPCQAFSVSNVHQRDNDPRAQLVERYAEIIGTFARLTGLAFFVFENVTGLLGKKHRTLYQVFKQLCEAAGFRIYEKIIDAVRFGVPQFRQRIIIVGLNERWFGDTNFKIPEGNSEPVPVSAVLHGLPEPVYYYSKLKREDIPFHPNHVTQRPKSKKFTNGSLLPGQAFGRSFRVLRWDAPSWTVAYGHHEVHIHPNCHRRLSVYEAMLLQGFPHSYVLEGTLSQQITLVSNAVPPPVGEAIGSAIKEALEQASVRQVHKIPASSLLEAQDKPRIKEVLVIQEQSSGDGTRRLPEVPGQFFSEWFHQNGRLFPWREKAATAFGVLVAEILLRQTKAEMVAQCWPLLIERFPNPEDLSKAGDDDIWELVRGLGLGRQRSVALRAVATGLVERFGGLVPASVEELLSLPHVGIYTAHAVCVFAFGIRLPVVDSNIIRLFSRLTGQQMKNDNRRCSLAWEIAWDILPTSGVREHNYGLLDFAGIVCTPARPRCASCPLSQQCISYYQEPASEPISS</sequence>
<dbReference type="PRINTS" id="PR00105">
    <property type="entry name" value="C5METTRFRASE"/>
</dbReference>
<dbReference type="InterPro" id="IPR003265">
    <property type="entry name" value="HhH-GPD_domain"/>
</dbReference>
<dbReference type="NCBIfam" id="TIGR00675">
    <property type="entry name" value="dcm"/>
    <property type="match status" value="1"/>
</dbReference>
<evidence type="ECO:0000256" key="3">
    <source>
        <dbReference type="ARBA" id="ARBA00008343"/>
    </source>
</evidence>
<evidence type="ECO:0000256" key="6">
    <source>
        <dbReference type="ARBA" id="ARBA00022485"/>
    </source>
</evidence>
<dbReference type="GO" id="GO:0034039">
    <property type="term" value="F:8-oxo-7,8-dihydroguanine DNA N-glycosylase activity"/>
    <property type="evidence" value="ECO:0007669"/>
    <property type="project" value="TreeGrafter"/>
</dbReference>
<dbReference type="InterPro" id="IPR001525">
    <property type="entry name" value="C5_MeTfrase"/>
</dbReference>
<dbReference type="InterPro" id="IPR023170">
    <property type="entry name" value="HhH_base_excis_C"/>
</dbReference>
<keyword evidence="14" id="KW-0411">Iron-sulfur</keyword>
<evidence type="ECO:0000259" key="19">
    <source>
        <dbReference type="SMART" id="SM00478"/>
    </source>
</evidence>
<dbReference type="PANTHER" id="PTHR42944:SF1">
    <property type="entry name" value="ADENINE DNA GLYCOSYLASE"/>
    <property type="match status" value="1"/>
</dbReference>
<dbReference type="GO" id="GO:0008168">
    <property type="term" value="F:methyltransferase activity"/>
    <property type="evidence" value="ECO:0007669"/>
    <property type="project" value="UniProtKB-KW"/>
</dbReference>
<evidence type="ECO:0000256" key="9">
    <source>
        <dbReference type="ARBA" id="ARBA00022723"/>
    </source>
</evidence>
<dbReference type="SMART" id="SM00525">
    <property type="entry name" value="FES"/>
    <property type="match status" value="1"/>
</dbReference>
<evidence type="ECO:0000256" key="18">
    <source>
        <dbReference type="RuleBase" id="RU000416"/>
    </source>
</evidence>
<dbReference type="Gene3D" id="3.90.120.10">
    <property type="entry name" value="DNA Methylase, subunit A, domain 2"/>
    <property type="match status" value="1"/>
</dbReference>
<accession>A0A1J5NYR4</accession>
<dbReference type="GO" id="GO:0006298">
    <property type="term" value="P:mismatch repair"/>
    <property type="evidence" value="ECO:0007669"/>
    <property type="project" value="TreeGrafter"/>
</dbReference>
<keyword evidence="16" id="KW-0326">Glycosidase</keyword>